<evidence type="ECO:0000256" key="1">
    <source>
        <dbReference type="SAM" id="MobiDB-lite"/>
    </source>
</evidence>
<evidence type="ECO:0000313" key="3">
    <source>
        <dbReference type="Proteomes" id="UP000308267"/>
    </source>
</evidence>
<gene>
    <name evidence="2" type="ORF">CRM22_003881</name>
</gene>
<keyword evidence="3" id="KW-1185">Reference proteome</keyword>
<accession>A0A4S2M560</accession>
<sequence length="191" mass="20376">MGKGYKKRSSSSSSSSSSDGGRYNPNKMYKKRAKYEAKMRKAGRCICRYCPPGVMACPDNFMRRYQHHGMAHAGHGAAAMYGPSGSMYNYPPGGAPYVRPGMMPSSQAQYPGGMMQSQPYGSYGPAMTPGQPGMTPGQPGMTPGQPGMMPGMPSQPYPQSGMPGQMGQMPPYSNAPGMPPYSGMPGQPPFY</sequence>
<comment type="caution">
    <text evidence="2">The sequence shown here is derived from an EMBL/GenBank/DDBJ whole genome shotgun (WGS) entry which is preliminary data.</text>
</comment>
<name>A0A4S2M560_OPIFE</name>
<proteinExistence type="predicted"/>
<organism evidence="2 3">
    <name type="scientific">Opisthorchis felineus</name>
    <dbReference type="NCBI Taxonomy" id="147828"/>
    <lineage>
        <taxon>Eukaryota</taxon>
        <taxon>Metazoa</taxon>
        <taxon>Spiralia</taxon>
        <taxon>Lophotrochozoa</taxon>
        <taxon>Platyhelminthes</taxon>
        <taxon>Trematoda</taxon>
        <taxon>Digenea</taxon>
        <taxon>Opisthorchiida</taxon>
        <taxon>Opisthorchiata</taxon>
        <taxon>Opisthorchiidae</taxon>
        <taxon>Opisthorchis</taxon>
    </lineage>
</organism>
<reference evidence="2 3" key="1">
    <citation type="journal article" date="2019" name="BMC Genomics">
        <title>New insights from Opisthorchis felineus genome: update on genomics of the epidemiologically important liver flukes.</title>
        <authorList>
            <person name="Ershov N.I."/>
            <person name="Mordvinov V.A."/>
            <person name="Prokhortchouk E.B."/>
            <person name="Pakharukova M.Y."/>
            <person name="Gunbin K.V."/>
            <person name="Ustyantsev K."/>
            <person name="Genaev M.A."/>
            <person name="Blinov A.G."/>
            <person name="Mazur A."/>
            <person name="Boulygina E."/>
            <person name="Tsygankova S."/>
            <person name="Khrameeva E."/>
            <person name="Chekanov N."/>
            <person name="Fan G."/>
            <person name="Xiao A."/>
            <person name="Zhang H."/>
            <person name="Xu X."/>
            <person name="Yang H."/>
            <person name="Solovyev V."/>
            <person name="Lee S.M."/>
            <person name="Liu X."/>
            <person name="Afonnikov D.A."/>
            <person name="Skryabin K.G."/>
        </authorList>
    </citation>
    <scope>NUCLEOTIDE SEQUENCE [LARGE SCALE GENOMIC DNA]</scope>
    <source>
        <strain evidence="2">AK-0245</strain>
        <tissue evidence="2">Whole organism</tissue>
    </source>
</reference>
<dbReference type="Proteomes" id="UP000308267">
    <property type="component" value="Unassembled WGS sequence"/>
</dbReference>
<feature type="region of interest" description="Disordered" evidence="1">
    <location>
        <begin position="128"/>
        <end position="159"/>
    </location>
</feature>
<protein>
    <submittedName>
        <fullName evidence="2">Uncharacterized protein</fullName>
    </submittedName>
</protein>
<dbReference type="AlphaFoldDB" id="A0A4S2M560"/>
<dbReference type="OrthoDB" id="6273409at2759"/>
<feature type="region of interest" description="Disordered" evidence="1">
    <location>
        <begin position="1"/>
        <end position="29"/>
    </location>
</feature>
<dbReference type="EMBL" id="SJOL01006198">
    <property type="protein sequence ID" value="TGZ69147.1"/>
    <property type="molecule type" value="Genomic_DNA"/>
</dbReference>
<evidence type="ECO:0000313" key="2">
    <source>
        <dbReference type="EMBL" id="TGZ69147.1"/>
    </source>
</evidence>